<evidence type="ECO:0000256" key="4">
    <source>
        <dbReference type="ARBA" id="ARBA00010617"/>
    </source>
</evidence>
<dbReference type="Pfam" id="PF00067">
    <property type="entry name" value="p450"/>
    <property type="match status" value="1"/>
</dbReference>
<keyword evidence="10 13" id="KW-0408">Iron</keyword>
<evidence type="ECO:0000256" key="5">
    <source>
        <dbReference type="ARBA" id="ARBA00022617"/>
    </source>
</evidence>
<evidence type="ECO:0008006" key="18">
    <source>
        <dbReference type="Google" id="ProtNLM"/>
    </source>
</evidence>
<feature type="binding site" description="axial binding residue" evidence="13">
    <location>
        <position position="94"/>
    </location>
    <ligand>
        <name>heme</name>
        <dbReference type="ChEBI" id="CHEBI:30413"/>
    </ligand>
    <ligandPart>
        <name>Fe</name>
        <dbReference type="ChEBI" id="CHEBI:18248"/>
    </ligandPart>
</feature>
<dbReference type="InterPro" id="IPR050476">
    <property type="entry name" value="Insect_CytP450_Detox"/>
</dbReference>
<evidence type="ECO:0000256" key="11">
    <source>
        <dbReference type="ARBA" id="ARBA00023033"/>
    </source>
</evidence>
<evidence type="ECO:0000256" key="15">
    <source>
        <dbReference type="SAM" id="MobiDB-lite"/>
    </source>
</evidence>
<dbReference type="PANTHER" id="PTHR24292">
    <property type="entry name" value="CYTOCHROME P450"/>
    <property type="match status" value="1"/>
</dbReference>
<evidence type="ECO:0000256" key="6">
    <source>
        <dbReference type="ARBA" id="ARBA00022723"/>
    </source>
</evidence>
<accession>A0AAN9VDX3</accession>
<comment type="cofactor">
    <cofactor evidence="1 13">
        <name>heme</name>
        <dbReference type="ChEBI" id="CHEBI:30413"/>
    </cofactor>
</comment>
<keyword evidence="7" id="KW-0256">Endoplasmic reticulum</keyword>
<keyword evidence="12" id="KW-0472">Membrane</keyword>
<evidence type="ECO:0000256" key="1">
    <source>
        <dbReference type="ARBA" id="ARBA00001971"/>
    </source>
</evidence>
<comment type="caution">
    <text evidence="16">The sequence shown here is derived from an EMBL/GenBank/DDBJ whole genome shotgun (WGS) entry which is preliminary data.</text>
</comment>
<keyword evidence="9 14" id="KW-0560">Oxidoreductase</keyword>
<keyword evidence="17" id="KW-1185">Reference proteome</keyword>
<evidence type="ECO:0000313" key="16">
    <source>
        <dbReference type="EMBL" id="KAK7863035.1"/>
    </source>
</evidence>
<dbReference type="PRINTS" id="PR00463">
    <property type="entry name" value="EP450I"/>
</dbReference>
<dbReference type="EMBL" id="JAZDUA010000245">
    <property type="protein sequence ID" value="KAK7863035.1"/>
    <property type="molecule type" value="Genomic_DNA"/>
</dbReference>
<dbReference type="Gene3D" id="1.10.630.10">
    <property type="entry name" value="Cytochrome P450"/>
    <property type="match status" value="1"/>
</dbReference>
<comment type="similarity">
    <text evidence="4 14">Belongs to the cytochrome P450 family.</text>
</comment>
<evidence type="ECO:0000256" key="12">
    <source>
        <dbReference type="ARBA" id="ARBA00023136"/>
    </source>
</evidence>
<sequence>MKYLDSVIKESLRMYPPAVETARFCSADTTITSASGDIVFPKGSDILIPIMGLHYDPQYWEDPNKFNPDRFNEDNQRKIQHFTYMPFGAGPRMCIGERLALLEMKMALVHLLARFELLASARSPYPARFQACFNLTPEGGFWCRARPRPPRPLGQQRPSEAGELPAPA</sequence>
<dbReference type="PROSITE" id="PS00086">
    <property type="entry name" value="CYTOCHROME_P450"/>
    <property type="match status" value="1"/>
</dbReference>
<evidence type="ECO:0000256" key="9">
    <source>
        <dbReference type="ARBA" id="ARBA00023002"/>
    </source>
</evidence>
<dbReference type="InterPro" id="IPR001128">
    <property type="entry name" value="Cyt_P450"/>
</dbReference>
<evidence type="ECO:0000256" key="8">
    <source>
        <dbReference type="ARBA" id="ARBA00022848"/>
    </source>
</evidence>
<dbReference type="AlphaFoldDB" id="A0AAN9VDX3"/>
<keyword evidence="6 13" id="KW-0479">Metal-binding</keyword>
<comment type="subcellular location">
    <subcellularLocation>
        <location evidence="3">Endoplasmic reticulum membrane</location>
        <topology evidence="3">Peripheral membrane protein</topology>
    </subcellularLocation>
    <subcellularLocation>
        <location evidence="2">Microsome membrane</location>
        <topology evidence="2">Peripheral membrane protein</topology>
    </subcellularLocation>
</comment>
<keyword evidence="8" id="KW-0492">Microsome</keyword>
<evidence type="ECO:0000256" key="3">
    <source>
        <dbReference type="ARBA" id="ARBA00004406"/>
    </source>
</evidence>
<organism evidence="16 17">
    <name type="scientific">Gryllus longicercus</name>
    <dbReference type="NCBI Taxonomy" id="2509291"/>
    <lineage>
        <taxon>Eukaryota</taxon>
        <taxon>Metazoa</taxon>
        <taxon>Ecdysozoa</taxon>
        <taxon>Arthropoda</taxon>
        <taxon>Hexapoda</taxon>
        <taxon>Insecta</taxon>
        <taxon>Pterygota</taxon>
        <taxon>Neoptera</taxon>
        <taxon>Polyneoptera</taxon>
        <taxon>Orthoptera</taxon>
        <taxon>Ensifera</taxon>
        <taxon>Gryllidea</taxon>
        <taxon>Grylloidea</taxon>
        <taxon>Gryllidae</taxon>
        <taxon>Gryllinae</taxon>
        <taxon>Gryllus</taxon>
    </lineage>
</organism>
<keyword evidence="11 14" id="KW-0503">Monooxygenase</keyword>
<evidence type="ECO:0000256" key="14">
    <source>
        <dbReference type="RuleBase" id="RU000461"/>
    </source>
</evidence>
<feature type="region of interest" description="Disordered" evidence="15">
    <location>
        <begin position="146"/>
        <end position="168"/>
    </location>
</feature>
<evidence type="ECO:0000256" key="2">
    <source>
        <dbReference type="ARBA" id="ARBA00004174"/>
    </source>
</evidence>
<dbReference type="InterPro" id="IPR017972">
    <property type="entry name" value="Cyt_P450_CS"/>
</dbReference>
<dbReference type="InterPro" id="IPR002401">
    <property type="entry name" value="Cyt_P450_E_grp-I"/>
</dbReference>
<reference evidence="16 17" key="1">
    <citation type="submission" date="2024-03" db="EMBL/GenBank/DDBJ databases">
        <title>The genome assembly and annotation of the cricket Gryllus longicercus Weissman &amp; Gray.</title>
        <authorList>
            <person name="Szrajer S."/>
            <person name="Gray D."/>
            <person name="Ylla G."/>
        </authorList>
    </citation>
    <scope>NUCLEOTIDE SEQUENCE [LARGE SCALE GENOMIC DNA]</scope>
    <source>
        <strain evidence="16">DAG 2021-001</strain>
        <tissue evidence="16">Whole body minus gut</tissue>
    </source>
</reference>
<dbReference type="GO" id="GO:0016705">
    <property type="term" value="F:oxidoreductase activity, acting on paired donors, with incorporation or reduction of molecular oxygen"/>
    <property type="evidence" value="ECO:0007669"/>
    <property type="project" value="InterPro"/>
</dbReference>
<evidence type="ECO:0000313" key="17">
    <source>
        <dbReference type="Proteomes" id="UP001378592"/>
    </source>
</evidence>
<evidence type="ECO:0000256" key="13">
    <source>
        <dbReference type="PIRSR" id="PIRSR602401-1"/>
    </source>
</evidence>
<gene>
    <name evidence="16" type="ORF">R5R35_010777</name>
</gene>
<evidence type="ECO:0000256" key="7">
    <source>
        <dbReference type="ARBA" id="ARBA00022824"/>
    </source>
</evidence>
<evidence type="ECO:0000256" key="10">
    <source>
        <dbReference type="ARBA" id="ARBA00023004"/>
    </source>
</evidence>
<proteinExistence type="inferred from homology"/>
<name>A0AAN9VDX3_9ORTH</name>
<dbReference type="GO" id="GO:0005506">
    <property type="term" value="F:iron ion binding"/>
    <property type="evidence" value="ECO:0007669"/>
    <property type="project" value="InterPro"/>
</dbReference>
<protein>
    <recommendedName>
        <fullName evidence="18">Cytochrome P450</fullName>
    </recommendedName>
</protein>
<keyword evidence="5 13" id="KW-0349">Heme</keyword>
<dbReference type="PRINTS" id="PR00385">
    <property type="entry name" value="P450"/>
</dbReference>
<dbReference type="PANTHER" id="PTHR24292:SF54">
    <property type="entry name" value="CYP9F3-RELATED"/>
    <property type="match status" value="1"/>
</dbReference>
<dbReference type="InterPro" id="IPR036396">
    <property type="entry name" value="Cyt_P450_sf"/>
</dbReference>
<dbReference type="SUPFAM" id="SSF48264">
    <property type="entry name" value="Cytochrome P450"/>
    <property type="match status" value="1"/>
</dbReference>
<dbReference type="GO" id="GO:0020037">
    <property type="term" value="F:heme binding"/>
    <property type="evidence" value="ECO:0007669"/>
    <property type="project" value="InterPro"/>
</dbReference>
<dbReference type="GO" id="GO:0005789">
    <property type="term" value="C:endoplasmic reticulum membrane"/>
    <property type="evidence" value="ECO:0007669"/>
    <property type="project" value="UniProtKB-SubCell"/>
</dbReference>
<dbReference type="Proteomes" id="UP001378592">
    <property type="component" value="Unassembled WGS sequence"/>
</dbReference>
<dbReference type="GO" id="GO:0004497">
    <property type="term" value="F:monooxygenase activity"/>
    <property type="evidence" value="ECO:0007669"/>
    <property type="project" value="UniProtKB-KW"/>
</dbReference>